<accession>D3S053</accession>
<keyword evidence="4" id="KW-0249">Electron transport</keyword>
<dbReference type="PaxDb" id="589924-Ferp_1979"/>
<evidence type="ECO:0000313" key="7">
    <source>
        <dbReference type="EMBL" id="ADC66116.1"/>
    </source>
</evidence>
<dbReference type="PANTHER" id="PTHR36541:SF1">
    <property type="entry name" value="SUPEROXIDE REDUCTASE-RELATED"/>
    <property type="match status" value="1"/>
</dbReference>
<dbReference type="GO" id="GO:0016491">
    <property type="term" value="F:oxidoreductase activity"/>
    <property type="evidence" value="ECO:0007669"/>
    <property type="project" value="InterPro"/>
</dbReference>
<evidence type="ECO:0000256" key="2">
    <source>
        <dbReference type="ARBA" id="ARBA00022448"/>
    </source>
</evidence>
<dbReference type="Proteomes" id="UP000002613">
    <property type="component" value="Chromosome"/>
</dbReference>
<dbReference type="AlphaFoldDB" id="D3S053"/>
<dbReference type="EMBL" id="CP001899">
    <property type="protein sequence ID" value="ADC66116.1"/>
    <property type="molecule type" value="Genomic_DNA"/>
</dbReference>
<evidence type="ECO:0000259" key="6">
    <source>
        <dbReference type="Pfam" id="PF01880"/>
    </source>
</evidence>
<dbReference type="Gene3D" id="2.60.40.730">
    <property type="entry name" value="SOR catalytic domain"/>
    <property type="match status" value="1"/>
</dbReference>
<evidence type="ECO:0000313" key="8">
    <source>
        <dbReference type="Proteomes" id="UP000002613"/>
    </source>
</evidence>
<dbReference type="KEGG" id="fpl:Ferp_1979"/>
<evidence type="ECO:0000256" key="5">
    <source>
        <dbReference type="ARBA" id="ARBA00023004"/>
    </source>
</evidence>
<evidence type="ECO:0000256" key="1">
    <source>
        <dbReference type="ARBA" id="ARBA00005941"/>
    </source>
</evidence>
<gene>
    <name evidence="7" type="ordered locus">Ferp_1979</name>
</gene>
<keyword evidence="3" id="KW-0479">Metal-binding</keyword>
<dbReference type="InterPro" id="IPR002742">
    <property type="entry name" value="Desulfoferrodoxin_Fe-bd_dom"/>
</dbReference>
<organism evidence="7 8">
    <name type="scientific">Ferroglobus placidus (strain DSM 10642 / AEDII12DO)</name>
    <dbReference type="NCBI Taxonomy" id="589924"/>
    <lineage>
        <taxon>Archaea</taxon>
        <taxon>Methanobacteriati</taxon>
        <taxon>Methanobacteriota</taxon>
        <taxon>Archaeoglobi</taxon>
        <taxon>Archaeoglobales</taxon>
        <taxon>Archaeoglobaceae</taxon>
        <taxon>Ferroglobus</taxon>
    </lineage>
</organism>
<dbReference type="Pfam" id="PF01880">
    <property type="entry name" value="Desulfoferrodox"/>
    <property type="match status" value="1"/>
</dbReference>
<dbReference type="HOGENOM" id="CLU_118960_2_0_2"/>
<dbReference type="PANTHER" id="PTHR36541">
    <property type="entry name" value="SUPEROXIDE REDUCTASE-RELATED"/>
    <property type="match status" value="1"/>
</dbReference>
<keyword evidence="8" id="KW-1185">Reference proteome</keyword>
<dbReference type="NCBIfam" id="TIGR00332">
    <property type="entry name" value="neela_ferrous"/>
    <property type="match status" value="1"/>
</dbReference>
<reference evidence="7 8" key="2">
    <citation type="journal article" date="2011" name="Stand. Genomic Sci.">
        <title>Complete genome sequence of Ferroglobus placidus AEDII12DO.</title>
        <authorList>
            <person name="Anderson I."/>
            <person name="Risso C."/>
            <person name="Holmes D."/>
            <person name="Lucas S."/>
            <person name="Copeland A."/>
            <person name="Lapidus A."/>
            <person name="Cheng J.F."/>
            <person name="Bruce D."/>
            <person name="Goodwin L."/>
            <person name="Pitluck S."/>
            <person name="Saunders E."/>
            <person name="Brettin T."/>
            <person name="Detter J.C."/>
            <person name="Han C."/>
            <person name="Tapia R."/>
            <person name="Larimer F."/>
            <person name="Land M."/>
            <person name="Hauser L."/>
            <person name="Woyke T."/>
            <person name="Lovley D."/>
            <person name="Kyrpides N."/>
            <person name="Ivanova N."/>
        </authorList>
    </citation>
    <scope>NUCLEOTIDE SEQUENCE [LARGE SCALE GENOMIC DNA]</scope>
    <source>
        <strain evidence="8">DSM 10642 / AEDII12DO</strain>
    </source>
</reference>
<dbReference type="InterPro" id="IPR036073">
    <property type="entry name" value="Desulfoferrodoxin_Fe-bd_dom_sf"/>
</dbReference>
<dbReference type="InterPro" id="IPR051233">
    <property type="entry name" value="Desulfoferrodoxin_SOR"/>
</dbReference>
<dbReference type="RefSeq" id="WP_012966455.1">
    <property type="nucleotide sequence ID" value="NC_013849.1"/>
</dbReference>
<dbReference type="GeneID" id="8779511"/>
<dbReference type="STRING" id="589924.Ferp_1979"/>
<evidence type="ECO:0000256" key="4">
    <source>
        <dbReference type="ARBA" id="ARBA00022982"/>
    </source>
</evidence>
<name>D3S053_FERPA</name>
<proteinExistence type="inferred from homology"/>
<dbReference type="eggNOG" id="arCOG02146">
    <property type="taxonomic scope" value="Archaea"/>
</dbReference>
<protein>
    <submittedName>
        <fullName evidence="7">Desulfoferrodoxin ferrous iron-binding region</fullName>
    </submittedName>
</protein>
<comment type="similarity">
    <text evidence="1">Belongs to the desulfoferrodoxin family.</text>
</comment>
<sequence>MSCENDLFCGINSVAGKSVDEMTELEKKHTPVITAPDKVKAGEPFEVKVETGVYVKHPNEYGHYFSWIEVYLDDTPVARFDLQPVMSSPSVTVKVTATHSHEGKRKIKARAFCNLHGVWENEKEVEVE</sequence>
<dbReference type="OrthoDB" id="30725at2157"/>
<feature type="domain" description="Desulfoferrodoxin ferrous iron-binding" evidence="6">
    <location>
        <begin position="22"/>
        <end position="122"/>
    </location>
</feature>
<dbReference type="GO" id="GO:0005506">
    <property type="term" value="F:iron ion binding"/>
    <property type="evidence" value="ECO:0007669"/>
    <property type="project" value="InterPro"/>
</dbReference>
<keyword evidence="5" id="KW-0408">Iron</keyword>
<reference evidence="8" key="1">
    <citation type="submission" date="2010-02" db="EMBL/GenBank/DDBJ databases">
        <title>Complete sequence of Ferroglobus placidus DSM 10642.</title>
        <authorList>
            <consortium name="US DOE Joint Genome Institute"/>
            <person name="Lucas S."/>
            <person name="Copeland A."/>
            <person name="Lapidus A."/>
            <person name="Cheng J.-F."/>
            <person name="Bruce D."/>
            <person name="Goodwin L."/>
            <person name="Pitluck S."/>
            <person name="Saunders E."/>
            <person name="Brettin T."/>
            <person name="Detter J.C."/>
            <person name="Han C."/>
            <person name="Tapia R."/>
            <person name="Larimer F."/>
            <person name="Land M."/>
            <person name="Hauser L."/>
            <person name="Kyrpides N."/>
            <person name="Ivanova N."/>
            <person name="Holmes D."/>
            <person name="Lovley D."/>
            <person name="Kyrpides N."/>
            <person name="Anderson I.J."/>
            <person name="Woyke T."/>
        </authorList>
    </citation>
    <scope>NUCLEOTIDE SEQUENCE [LARGE SCALE GENOMIC DNA]</scope>
    <source>
        <strain evidence="8">DSM 10642 / AEDII12DO</strain>
    </source>
</reference>
<dbReference type="CDD" id="cd03172">
    <property type="entry name" value="SORL_classII"/>
    <property type="match status" value="1"/>
</dbReference>
<dbReference type="SUPFAM" id="SSF49367">
    <property type="entry name" value="Superoxide reductase-like"/>
    <property type="match status" value="1"/>
</dbReference>
<evidence type="ECO:0000256" key="3">
    <source>
        <dbReference type="ARBA" id="ARBA00022723"/>
    </source>
</evidence>
<keyword evidence="2" id="KW-0813">Transport</keyword>